<name>A0A445MIE5_ENSVE</name>
<accession>A0A445MIE5</accession>
<sequence length="152" mass="17174">MVDHLGTRGSSLSTHLSRIIMDVKYLFAPARSSTLQSSRMVYPRLKDLLKFYYPLPLSTEVLVVLPEASKDPLEDLDQFGLIGRKHWNGAVHRLRGPLDRSHRHQGISGPGVARNRTIATNTVSPEGRLKTLDLWAKISTDRDSEWEEAEDI</sequence>
<proteinExistence type="predicted"/>
<evidence type="ECO:0000313" key="1">
    <source>
        <dbReference type="EMBL" id="RZR74052.1"/>
    </source>
</evidence>
<gene>
    <name evidence="1" type="ORF">BHM03_00031502</name>
</gene>
<dbReference type="Proteomes" id="UP000290560">
    <property type="component" value="Unassembled WGS sequence"/>
</dbReference>
<reference evidence="1" key="1">
    <citation type="journal article" date="2018" name="Data Brief">
        <title>Genome sequence data from 17 accessions of Ensete ventricosum, a staple food crop for millions in Ethiopia.</title>
        <authorList>
            <person name="Yemataw Z."/>
            <person name="Muzemil S."/>
            <person name="Ambachew D."/>
            <person name="Tripathi L."/>
            <person name="Tesfaye K."/>
            <person name="Chala A."/>
            <person name="Farbos A."/>
            <person name="O'Neill P."/>
            <person name="Moore K."/>
            <person name="Grant M."/>
            <person name="Studholme D.J."/>
        </authorList>
    </citation>
    <scope>NUCLEOTIDE SEQUENCE [LARGE SCALE GENOMIC DNA]</scope>
    <source>
        <tissue evidence="1">Leaf</tissue>
    </source>
</reference>
<dbReference type="EMBL" id="KV876097">
    <property type="protein sequence ID" value="RZR74052.1"/>
    <property type="molecule type" value="Genomic_DNA"/>
</dbReference>
<protein>
    <submittedName>
        <fullName evidence="1">Uncharacterized protein</fullName>
    </submittedName>
</protein>
<dbReference type="AlphaFoldDB" id="A0A445MIE5"/>
<organism evidence="1">
    <name type="scientific">Ensete ventricosum</name>
    <name type="common">Abyssinian banana</name>
    <name type="synonym">Musa ensete</name>
    <dbReference type="NCBI Taxonomy" id="4639"/>
    <lineage>
        <taxon>Eukaryota</taxon>
        <taxon>Viridiplantae</taxon>
        <taxon>Streptophyta</taxon>
        <taxon>Embryophyta</taxon>
        <taxon>Tracheophyta</taxon>
        <taxon>Spermatophyta</taxon>
        <taxon>Magnoliopsida</taxon>
        <taxon>Liliopsida</taxon>
        <taxon>Zingiberales</taxon>
        <taxon>Musaceae</taxon>
        <taxon>Ensete</taxon>
    </lineage>
</organism>